<evidence type="ECO:0000313" key="6">
    <source>
        <dbReference type="Proteomes" id="UP000005835"/>
    </source>
</evidence>
<dbReference type="Pfam" id="PF02595">
    <property type="entry name" value="Gly_kinase"/>
    <property type="match status" value="1"/>
</dbReference>
<dbReference type="STRING" id="742823.HMPREF9465_00855"/>
<accession>K1JIL6</accession>
<dbReference type="OrthoDB" id="9774290at2"/>
<reference evidence="5 6" key="1">
    <citation type="submission" date="2012-05" db="EMBL/GenBank/DDBJ databases">
        <title>The Genome Sequence of Sutterella wadsworthensis 2_1_59BFAA.</title>
        <authorList>
            <consortium name="The Broad Institute Genome Sequencing Platform"/>
            <person name="Earl A."/>
            <person name="Ward D."/>
            <person name="Feldgarden M."/>
            <person name="Gevers D."/>
            <person name="Daigneault M."/>
            <person name="Strauss J."/>
            <person name="Allen-Vercoe E."/>
            <person name="Walker B."/>
            <person name="Young S.K."/>
            <person name="Zeng Q."/>
            <person name="Gargeya S."/>
            <person name="Fitzgerald M."/>
            <person name="Haas B."/>
            <person name="Abouelleil A."/>
            <person name="Alvarado L."/>
            <person name="Arachchi H.M."/>
            <person name="Berlin A.M."/>
            <person name="Chapman S.B."/>
            <person name="Goldberg J."/>
            <person name="Griggs A."/>
            <person name="Gujja S."/>
            <person name="Hansen M."/>
            <person name="Howarth C."/>
            <person name="Imamovic A."/>
            <person name="Larimer J."/>
            <person name="McCowen C."/>
            <person name="Montmayeur A."/>
            <person name="Murphy C."/>
            <person name="Neiman D."/>
            <person name="Pearson M."/>
            <person name="Priest M."/>
            <person name="Roberts A."/>
            <person name="Saif S."/>
            <person name="Shea T."/>
            <person name="Sisk P."/>
            <person name="Sykes S."/>
            <person name="Wortman J."/>
            <person name="Nusbaum C."/>
            <person name="Birren B."/>
        </authorList>
    </citation>
    <scope>NUCLEOTIDE SEQUENCE [LARGE SCALE GENOMIC DNA]</scope>
    <source>
        <strain evidence="5 6">2_1_59BFAA</strain>
    </source>
</reference>
<dbReference type="GO" id="GO:0031388">
    <property type="term" value="P:organic acid phosphorylation"/>
    <property type="evidence" value="ECO:0007669"/>
    <property type="project" value="UniProtKB-UniRule"/>
</dbReference>
<comment type="similarity">
    <text evidence="1 4">Belongs to the glycerate kinase type-1 family.</text>
</comment>
<dbReference type="PANTHER" id="PTHR21599">
    <property type="entry name" value="GLYCERATE KINASE"/>
    <property type="match status" value="1"/>
</dbReference>
<evidence type="ECO:0000256" key="1">
    <source>
        <dbReference type="ARBA" id="ARBA00006284"/>
    </source>
</evidence>
<keyword evidence="6" id="KW-1185">Reference proteome</keyword>
<organism evidence="5 6">
    <name type="scientific">Sutterella wadsworthensis 2_1_59BFAA</name>
    <dbReference type="NCBI Taxonomy" id="742823"/>
    <lineage>
        <taxon>Bacteria</taxon>
        <taxon>Pseudomonadati</taxon>
        <taxon>Pseudomonadota</taxon>
        <taxon>Betaproteobacteria</taxon>
        <taxon>Burkholderiales</taxon>
        <taxon>Sutterellaceae</taxon>
        <taxon>Sutterella</taxon>
    </lineage>
</organism>
<gene>
    <name evidence="5" type="ORF">HMPREF9465_00855</name>
</gene>
<dbReference type="InterPro" id="IPR018197">
    <property type="entry name" value="Glycerate_kinase_RE-like"/>
</dbReference>
<dbReference type="PATRIC" id="fig|742823.3.peg.861"/>
<evidence type="ECO:0000313" key="5">
    <source>
        <dbReference type="EMBL" id="EKB31520.1"/>
    </source>
</evidence>
<dbReference type="InterPro" id="IPR036129">
    <property type="entry name" value="Glycerate_kinase_sf"/>
</dbReference>
<dbReference type="AlphaFoldDB" id="K1JIL6"/>
<comment type="caution">
    <text evidence="5">The sequence shown here is derived from an EMBL/GenBank/DDBJ whole genome shotgun (WGS) entry which is preliminary data.</text>
</comment>
<dbReference type="Gene3D" id="3.90.1510.10">
    <property type="entry name" value="Glycerate kinase, domain 2"/>
    <property type="match status" value="1"/>
</dbReference>
<keyword evidence="2 4" id="KW-0808">Transferase</keyword>
<dbReference type="Proteomes" id="UP000005835">
    <property type="component" value="Unassembled WGS sequence"/>
</dbReference>
<dbReference type="Gene3D" id="3.40.50.10350">
    <property type="entry name" value="Glycerate kinase, domain 1"/>
    <property type="match status" value="1"/>
</dbReference>
<evidence type="ECO:0000256" key="4">
    <source>
        <dbReference type="PIRNR" id="PIRNR006078"/>
    </source>
</evidence>
<keyword evidence="3 4" id="KW-0418">Kinase</keyword>
<dbReference type="RefSeq" id="WP_005434479.1">
    <property type="nucleotide sequence ID" value="NZ_JH815515.1"/>
</dbReference>
<dbReference type="eggNOG" id="COG1929">
    <property type="taxonomic scope" value="Bacteria"/>
</dbReference>
<dbReference type="EMBL" id="ADMG01000022">
    <property type="protein sequence ID" value="EKB31520.1"/>
    <property type="molecule type" value="Genomic_DNA"/>
</dbReference>
<dbReference type="PIRSF" id="PIRSF006078">
    <property type="entry name" value="GlxK"/>
    <property type="match status" value="1"/>
</dbReference>
<dbReference type="InterPro" id="IPR018193">
    <property type="entry name" value="Glyc_kinase_flavodox-like_fold"/>
</dbReference>
<dbReference type="SUPFAM" id="SSF110738">
    <property type="entry name" value="Glycerate kinase I"/>
    <property type="match status" value="1"/>
</dbReference>
<name>K1JIL6_9BURK</name>
<sequence>MKILLIPDSFKGSLSSARLCAIMKKTALDVMPDAQVTSIPAADGGEGTLDVIRNSIGGSFVVHSVTGPCGQPVSARYLSAGDTAYVELAEAAGLQHRLPGFSAANTTTFGAGQLIGEALNAGHRRIVITLGGSCTTDAGCGMAAALGVRFTAPNGRNFIPTGATLGAIRHIALNPFFFESGVRIEALCDVTNPLCGPNGSARVFGPQKGATPEMVETMEAGMAHLATIFERNKGPKLADMPCAGAAGGCGAGVVAFLNGRLLSGSDALLDLMNFSALAADADLIVTGEGMVDDQTAGGKFVSAVAARANGTPVVVLAGGIAEGTNLEALYEKGVTAVMPVTSRPMTLGEAMSSGAEGVRLTATQLFRLAGALKA</sequence>
<evidence type="ECO:0000256" key="2">
    <source>
        <dbReference type="ARBA" id="ARBA00022679"/>
    </source>
</evidence>
<dbReference type="HOGENOM" id="CLU_028255_0_0_4"/>
<evidence type="ECO:0000256" key="3">
    <source>
        <dbReference type="ARBA" id="ARBA00022777"/>
    </source>
</evidence>
<dbReference type="InterPro" id="IPR004381">
    <property type="entry name" value="Glycerate_kinase"/>
</dbReference>
<protein>
    <submittedName>
        <fullName evidence="5">Glycerate kinase</fullName>
    </submittedName>
</protein>
<dbReference type="GO" id="GO:0008887">
    <property type="term" value="F:glycerate kinase activity"/>
    <property type="evidence" value="ECO:0007669"/>
    <property type="project" value="UniProtKB-UniRule"/>
</dbReference>
<dbReference type="PANTHER" id="PTHR21599:SF0">
    <property type="entry name" value="GLYCERATE KINASE"/>
    <property type="match status" value="1"/>
</dbReference>
<dbReference type="NCBIfam" id="TIGR00045">
    <property type="entry name" value="glycerate kinase"/>
    <property type="match status" value="1"/>
</dbReference>
<proteinExistence type="inferred from homology"/>